<sequence length="734" mass="82249">MAPQHQAQFQTQLPPMSQQHQNIGQQRQAPNGQPLAQGLGQQKGAPGQQQLQNPYANYDPQLALFSLEKPKNAKTWEDVEPEQQHVALQDLQMELNKFRRNKCSVKRTLNEIPSANCRRLINELVEDQTKELWNYNRSLQYRIASVEVEWRSVNRRERQLKRVQVILETEPSGFQEPLPMKTGAGGAGNLFAAQDPNKAMKQNNMPQNQQFQGPPNNHVQNMGQQPRINPQPQVPHMGQSQHLEQPPMRPPPPGHGQGQGPMPGHGNAPPPPPPPAGGQILGQPGMVAPLPPPPGGGHAMHGPPNGMQHPQMQNVGPQGRAGPGNFQGPLPMPVPGMRQGQAPPFEAMDPGYLKGQKAKHKGRRDSSSSESEDWESTSGSSGSEPVIVNHDDYGFGGRRERGRSRHSTKSKKAQRHKSQSKGRSRSRSRSHIHKIVDPSRRRRDSDLMDPPPMGKYSPTSSKASLPRSPRAEYPPVHITVNTTNAADDRAHEHERVRGRASIDSSPTRFYHDKRKINTSQPMSRDSSWDRASGTASFTTSSAHTSEDAVFDAPMRRPSLSRGHSRTQAYSRAQEPFHHHHPHPSHIYDDVDRRPKFRYTPANDYPHNAKMRESYFESDPTYASRPAMPHRRASAQVPSGNPFATSQYQPKPMRAMSYSADMHEPSYTFPRQRHIADRSGQDGRMNLQEIADALEHMKESRRVPLKRRGDERRTSPMYSGDEWEGGSLLSQESIS</sequence>
<feature type="compositionally biased region" description="Polar residues" evidence="1">
    <location>
        <begin position="218"/>
        <end position="231"/>
    </location>
</feature>
<organism evidence="2 3">
    <name type="scientific">Cucurbitaria berberidis CBS 394.84</name>
    <dbReference type="NCBI Taxonomy" id="1168544"/>
    <lineage>
        <taxon>Eukaryota</taxon>
        <taxon>Fungi</taxon>
        <taxon>Dikarya</taxon>
        <taxon>Ascomycota</taxon>
        <taxon>Pezizomycotina</taxon>
        <taxon>Dothideomycetes</taxon>
        <taxon>Pleosporomycetidae</taxon>
        <taxon>Pleosporales</taxon>
        <taxon>Pleosporineae</taxon>
        <taxon>Cucurbitariaceae</taxon>
        <taxon>Cucurbitaria</taxon>
    </lineage>
</organism>
<protein>
    <recommendedName>
        <fullName evidence="4">PAT1 multi-domain protein</fullName>
    </recommendedName>
</protein>
<proteinExistence type="predicted"/>
<feature type="region of interest" description="Disordered" evidence="1">
    <location>
        <begin position="694"/>
        <end position="734"/>
    </location>
</feature>
<gene>
    <name evidence="2" type="ORF">K460DRAFT_392633</name>
</gene>
<dbReference type="RefSeq" id="XP_040789783.1">
    <property type="nucleotide sequence ID" value="XM_040935896.1"/>
</dbReference>
<dbReference type="GeneID" id="63853147"/>
<feature type="compositionally biased region" description="Polar residues" evidence="1">
    <location>
        <begin position="635"/>
        <end position="648"/>
    </location>
</feature>
<feature type="compositionally biased region" description="Polar residues" evidence="1">
    <location>
        <begin position="1"/>
        <end position="31"/>
    </location>
</feature>
<feature type="compositionally biased region" description="Low complexity" evidence="1">
    <location>
        <begin position="531"/>
        <end position="543"/>
    </location>
</feature>
<keyword evidence="3" id="KW-1185">Reference proteome</keyword>
<feature type="compositionally biased region" description="Basic residues" evidence="1">
    <location>
        <begin position="400"/>
        <end position="433"/>
    </location>
</feature>
<evidence type="ECO:0000313" key="2">
    <source>
        <dbReference type="EMBL" id="KAF1847220.1"/>
    </source>
</evidence>
<dbReference type="EMBL" id="ML976615">
    <property type="protein sequence ID" value="KAF1847220.1"/>
    <property type="molecule type" value="Genomic_DNA"/>
</dbReference>
<feature type="region of interest" description="Disordered" evidence="1">
    <location>
        <begin position="200"/>
        <end position="649"/>
    </location>
</feature>
<evidence type="ECO:0008006" key="4">
    <source>
        <dbReference type="Google" id="ProtNLM"/>
    </source>
</evidence>
<dbReference type="Proteomes" id="UP000800039">
    <property type="component" value="Unassembled WGS sequence"/>
</dbReference>
<dbReference type="OrthoDB" id="3791063at2759"/>
<dbReference type="AlphaFoldDB" id="A0A9P4L9N7"/>
<feature type="compositionally biased region" description="Low complexity" evidence="1">
    <location>
        <begin position="202"/>
        <end position="217"/>
    </location>
</feature>
<reference evidence="2" key="1">
    <citation type="submission" date="2020-01" db="EMBL/GenBank/DDBJ databases">
        <authorList>
            <consortium name="DOE Joint Genome Institute"/>
            <person name="Haridas S."/>
            <person name="Albert R."/>
            <person name="Binder M."/>
            <person name="Bloem J."/>
            <person name="Labutti K."/>
            <person name="Salamov A."/>
            <person name="Andreopoulos B."/>
            <person name="Baker S.E."/>
            <person name="Barry K."/>
            <person name="Bills G."/>
            <person name="Bluhm B.H."/>
            <person name="Cannon C."/>
            <person name="Castanera R."/>
            <person name="Culley D.E."/>
            <person name="Daum C."/>
            <person name="Ezra D."/>
            <person name="Gonzalez J.B."/>
            <person name="Henrissat B."/>
            <person name="Kuo A."/>
            <person name="Liang C."/>
            <person name="Lipzen A."/>
            <person name="Lutzoni F."/>
            <person name="Magnuson J."/>
            <person name="Mondo S."/>
            <person name="Nolan M."/>
            <person name="Ohm R."/>
            <person name="Pangilinan J."/>
            <person name="Park H.-J."/>
            <person name="Ramirez L."/>
            <person name="Alfaro M."/>
            <person name="Sun H."/>
            <person name="Tritt A."/>
            <person name="Yoshinaga Y."/>
            <person name="Zwiers L.-H."/>
            <person name="Turgeon B.G."/>
            <person name="Goodwin S.B."/>
            <person name="Spatafora J.W."/>
            <person name="Crous P.W."/>
            <person name="Grigoriev I.V."/>
        </authorList>
    </citation>
    <scope>NUCLEOTIDE SEQUENCE</scope>
    <source>
        <strain evidence="2">CBS 394.84</strain>
    </source>
</reference>
<feature type="compositionally biased region" description="Basic and acidic residues" evidence="1">
    <location>
        <begin position="389"/>
        <end position="399"/>
    </location>
</feature>
<accession>A0A9P4L9N7</accession>
<feature type="region of interest" description="Disordered" evidence="1">
    <location>
        <begin position="1"/>
        <end position="53"/>
    </location>
</feature>
<evidence type="ECO:0000256" key="1">
    <source>
        <dbReference type="SAM" id="MobiDB-lite"/>
    </source>
</evidence>
<name>A0A9P4L9N7_9PLEO</name>
<feature type="region of interest" description="Disordered" evidence="1">
    <location>
        <begin position="173"/>
        <end position="192"/>
    </location>
</feature>
<feature type="compositionally biased region" description="Low complexity" evidence="1">
    <location>
        <begin position="277"/>
        <end position="288"/>
    </location>
</feature>
<feature type="compositionally biased region" description="Basic and acidic residues" evidence="1">
    <location>
        <begin position="434"/>
        <end position="446"/>
    </location>
</feature>
<feature type="compositionally biased region" description="Basic and acidic residues" evidence="1">
    <location>
        <begin position="486"/>
        <end position="497"/>
    </location>
</feature>
<feature type="compositionally biased region" description="Low complexity" evidence="1">
    <location>
        <begin position="32"/>
        <end position="52"/>
    </location>
</feature>
<feature type="compositionally biased region" description="Basic and acidic residues" evidence="1">
    <location>
        <begin position="694"/>
        <end position="713"/>
    </location>
</feature>
<evidence type="ECO:0000313" key="3">
    <source>
        <dbReference type="Proteomes" id="UP000800039"/>
    </source>
</evidence>
<comment type="caution">
    <text evidence="2">The sequence shown here is derived from an EMBL/GenBank/DDBJ whole genome shotgun (WGS) entry which is preliminary data.</text>
</comment>